<evidence type="ECO:0000313" key="2">
    <source>
        <dbReference type="EMBL" id="GFH27684.1"/>
    </source>
</evidence>
<name>A0A6A0A5B7_HAELA</name>
<comment type="caution">
    <text evidence="2">The sequence shown here is derived from an EMBL/GenBank/DDBJ whole genome shotgun (WGS) entry which is preliminary data.</text>
</comment>
<evidence type="ECO:0000256" key="1">
    <source>
        <dbReference type="SAM" id="MobiDB-lite"/>
    </source>
</evidence>
<dbReference type="GO" id="GO:0042175">
    <property type="term" value="C:nuclear outer membrane-endoplasmic reticulum membrane network"/>
    <property type="evidence" value="ECO:0007669"/>
    <property type="project" value="TreeGrafter"/>
</dbReference>
<dbReference type="InterPro" id="IPR039604">
    <property type="entry name" value="Bfr1"/>
</dbReference>
<dbReference type="Proteomes" id="UP000485058">
    <property type="component" value="Unassembled WGS sequence"/>
</dbReference>
<sequence>MAEADQLEQPVIPPADVDASSTPAADADPEARYRYDESKLIKVKGRVKRPSKPDEAERNIQIEMLKAELLNASKAQQEVEQKILDERRSKQSELEGDIPQLLVEKKECYEIVQALRAKINEVYAEYNVKYKEYIDLDRNYNSYMRYVKRQDYLERQKAREERAAAENGMDSSNPDATSSAGNNDMPVVEAYAAEVFTIEQLVGYLRKLLPSDEQKAVVEAEVKAVEVPKVPKKKKEQGKKGSEPLEVPKTVAELPGTIEKTLTADEVHGAAPAKAGTEAGLDA</sequence>
<dbReference type="GO" id="GO:0008298">
    <property type="term" value="P:intracellular mRNA localization"/>
    <property type="evidence" value="ECO:0007669"/>
    <property type="project" value="TreeGrafter"/>
</dbReference>
<feature type="compositionally biased region" description="Low complexity" evidence="1">
    <location>
        <begin position="14"/>
        <end position="26"/>
    </location>
</feature>
<dbReference type="EMBL" id="BLLF01003575">
    <property type="protein sequence ID" value="GFH27684.1"/>
    <property type="molecule type" value="Genomic_DNA"/>
</dbReference>
<dbReference type="AlphaFoldDB" id="A0A6A0A5B7"/>
<proteinExistence type="predicted"/>
<feature type="region of interest" description="Disordered" evidence="1">
    <location>
        <begin position="158"/>
        <end position="183"/>
    </location>
</feature>
<dbReference type="GO" id="GO:0003729">
    <property type="term" value="F:mRNA binding"/>
    <property type="evidence" value="ECO:0007669"/>
    <property type="project" value="TreeGrafter"/>
</dbReference>
<keyword evidence="3" id="KW-1185">Reference proteome</keyword>
<feature type="compositionally biased region" description="Polar residues" evidence="1">
    <location>
        <begin position="169"/>
        <end position="182"/>
    </location>
</feature>
<protein>
    <submittedName>
        <fullName evidence="2">Uncharacterized protein</fullName>
    </submittedName>
</protein>
<dbReference type="PANTHER" id="PTHR31027">
    <property type="entry name" value="NUCLEAR SEGREGATION PROTEIN BFR1"/>
    <property type="match status" value="1"/>
</dbReference>
<evidence type="ECO:0000313" key="3">
    <source>
        <dbReference type="Proteomes" id="UP000485058"/>
    </source>
</evidence>
<gene>
    <name evidence="2" type="ORF">HaLaN_26048</name>
</gene>
<reference evidence="2 3" key="1">
    <citation type="submission" date="2020-02" db="EMBL/GenBank/DDBJ databases">
        <title>Draft genome sequence of Haematococcus lacustris strain NIES-144.</title>
        <authorList>
            <person name="Morimoto D."/>
            <person name="Nakagawa S."/>
            <person name="Yoshida T."/>
            <person name="Sawayama S."/>
        </authorList>
    </citation>
    <scope>NUCLEOTIDE SEQUENCE [LARGE SCALE GENOMIC DNA]</scope>
    <source>
        <strain evidence="2 3">NIES-144</strain>
    </source>
</reference>
<dbReference type="PANTHER" id="PTHR31027:SF2">
    <property type="entry name" value="LEBERCILIN DOMAIN-CONTAINING PROTEIN"/>
    <property type="match status" value="1"/>
</dbReference>
<dbReference type="GO" id="GO:0005783">
    <property type="term" value="C:endoplasmic reticulum"/>
    <property type="evidence" value="ECO:0007669"/>
    <property type="project" value="TreeGrafter"/>
</dbReference>
<organism evidence="2 3">
    <name type="scientific">Haematococcus lacustris</name>
    <name type="common">Green alga</name>
    <name type="synonym">Haematococcus pluvialis</name>
    <dbReference type="NCBI Taxonomy" id="44745"/>
    <lineage>
        <taxon>Eukaryota</taxon>
        <taxon>Viridiplantae</taxon>
        <taxon>Chlorophyta</taxon>
        <taxon>core chlorophytes</taxon>
        <taxon>Chlorophyceae</taxon>
        <taxon>CS clade</taxon>
        <taxon>Chlamydomonadales</taxon>
        <taxon>Haematococcaceae</taxon>
        <taxon>Haematococcus</taxon>
    </lineage>
</organism>
<feature type="region of interest" description="Disordered" evidence="1">
    <location>
        <begin position="229"/>
        <end position="283"/>
    </location>
</feature>
<feature type="region of interest" description="Disordered" evidence="1">
    <location>
        <begin position="1"/>
        <end position="32"/>
    </location>
</feature>
<feature type="non-terminal residue" evidence="2">
    <location>
        <position position="1"/>
    </location>
</feature>
<feature type="non-terminal residue" evidence="2">
    <location>
        <position position="283"/>
    </location>
</feature>
<accession>A0A6A0A5B7</accession>
<dbReference type="GO" id="GO:1990904">
    <property type="term" value="C:ribonucleoprotein complex"/>
    <property type="evidence" value="ECO:0007669"/>
    <property type="project" value="TreeGrafter"/>
</dbReference>